<comment type="caution">
    <text evidence="1">The sequence shown here is derived from an EMBL/GenBank/DDBJ whole genome shotgun (WGS) entry which is preliminary data.</text>
</comment>
<organism evidence="1 2">
    <name type="scientific">Smallanthus sonchifolius</name>
    <dbReference type="NCBI Taxonomy" id="185202"/>
    <lineage>
        <taxon>Eukaryota</taxon>
        <taxon>Viridiplantae</taxon>
        <taxon>Streptophyta</taxon>
        <taxon>Embryophyta</taxon>
        <taxon>Tracheophyta</taxon>
        <taxon>Spermatophyta</taxon>
        <taxon>Magnoliopsida</taxon>
        <taxon>eudicotyledons</taxon>
        <taxon>Gunneridae</taxon>
        <taxon>Pentapetalae</taxon>
        <taxon>asterids</taxon>
        <taxon>campanulids</taxon>
        <taxon>Asterales</taxon>
        <taxon>Asteraceae</taxon>
        <taxon>Asteroideae</taxon>
        <taxon>Heliantheae alliance</taxon>
        <taxon>Millerieae</taxon>
        <taxon>Smallanthus</taxon>
    </lineage>
</organism>
<reference evidence="2" key="1">
    <citation type="journal article" date="2022" name="Mol. Ecol. Resour.">
        <title>The genomes of chicory, endive, great burdock and yacon provide insights into Asteraceae palaeo-polyploidization history and plant inulin production.</title>
        <authorList>
            <person name="Fan W."/>
            <person name="Wang S."/>
            <person name="Wang H."/>
            <person name="Wang A."/>
            <person name="Jiang F."/>
            <person name="Liu H."/>
            <person name="Zhao H."/>
            <person name="Xu D."/>
            <person name="Zhang Y."/>
        </authorList>
    </citation>
    <scope>NUCLEOTIDE SEQUENCE [LARGE SCALE GENOMIC DNA]</scope>
    <source>
        <strain evidence="2">cv. Yunnan</strain>
    </source>
</reference>
<name>A0ACB9IN88_9ASTR</name>
<evidence type="ECO:0000313" key="1">
    <source>
        <dbReference type="EMBL" id="KAI3808850.1"/>
    </source>
</evidence>
<accession>A0ACB9IN88</accession>
<protein>
    <submittedName>
        <fullName evidence="1">Uncharacterized protein</fullName>
    </submittedName>
</protein>
<dbReference type="EMBL" id="CM042025">
    <property type="protein sequence ID" value="KAI3808850.1"/>
    <property type="molecule type" value="Genomic_DNA"/>
</dbReference>
<dbReference type="Proteomes" id="UP001056120">
    <property type="component" value="Linkage Group LG08"/>
</dbReference>
<keyword evidence="2" id="KW-1185">Reference proteome</keyword>
<proteinExistence type="predicted"/>
<evidence type="ECO:0000313" key="2">
    <source>
        <dbReference type="Proteomes" id="UP001056120"/>
    </source>
</evidence>
<reference evidence="1 2" key="2">
    <citation type="journal article" date="2022" name="Mol. Ecol. Resour.">
        <title>The genomes of chicory, endive, great burdock and yacon provide insights into Asteraceae paleo-polyploidization history and plant inulin production.</title>
        <authorList>
            <person name="Fan W."/>
            <person name="Wang S."/>
            <person name="Wang H."/>
            <person name="Wang A."/>
            <person name="Jiang F."/>
            <person name="Liu H."/>
            <person name="Zhao H."/>
            <person name="Xu D."/>
            <person name="Zhang Y."/>
        </authorList>
    </citation>
    <scope>NUCLEOTIDE SEQUENCE [LARGE SCALE GENOMIC DNA]</scope>
    <source>
        <strain evidence="2">cv. Yunnan</strain>
        <tissue evidence="1">Leaves</tissue>
    </source>
</reference>
<sequence>MRGTTRCKECYTTTMDRLQRYDETDEEIEEVEMEAPSSTPLGQDQNMAISTAMVAQTLEECLEAMRRHTVDRETPRTQTVPVTQIPPPRATMVE</sequence>
<gene>
    <name evidence="1" type="ORF">L1987_24813</name>
</gene>